<proteinExistence type="predicted"/>
<dbReference type="Gene3D" id="3.20.20.70">
    <property type="entry name" value="Aldolase class I"/>
    <property type="match status" value="1"/>
</dbReference>
<feature type="non-terminal residue" evidence="1">
    <location>
        <position position="173"/>
    </location>
</feature>
<sequence>MKVVNNLENLGCVFHTLYGGEPSVYPWLEELVMLLNKEDKCYTFITSGVEKEKWFRLQEVEGIKGISASVDLGCFSGQRYWKSILGEEFLFEMKKRGVKDIVAVTVLDENNIQDDRVCELVEIYTKKGIYVEITLIDEPKNKWYDFARGVGLEIKSMDRFDALMDKLKEMKRD</sequence>
<name>X1DLB5_9ZZZZ</name>
<dbReference type="SUPFAM" id="SSF102114">
    <property type="entry name" value="Radical SAM enzymes"/>
    <property type="match status" value="1"/>
</dbReference>
<dbReference type="InterPro" id="IPR013785">
    <property type="entry name" value="Aldolase_TIM"/>
</dbReference>
<gene>
    <name evidence="1" type="ORF">S01H4_61216</name>
</gene>
<organism evidence="1">
    <name type="scientific">marine sediment metagenome</name>
    <dbReference type="NCBI Taxonomy" id="412755"/>
    <lineage>
        <taxon>unclassified sequences</taxon>
        <taxon>metagenomes</taxon>
        <taxon>ecological metagenomes</taxon>
    </lineage>
</organism>
<evidence type="ECO:0008006" key="2">
    <source>
        <dbReference type="Google" id="ProtNLM"/>
    </source>
</evidence>
<comment type="caution">
    <text evidence="1">The sequence shown here is derived from an EMBL/GenBank/DDBJ whole genome shotgun (WGS) entry which is preliminary data.</text>
</comment>
<dbReference type="InterPro" id="IPR058240">
    <property type="entry name" value="rSAM_sf"/>
</dbReference>
<dbReference type="EMBL" id="BART01036249">
    <property type="protein sequence ID" value="GAH09060.1"/>
    <property type="molecule type" value="Genomic_DNA"/>
</dbReference>
<evidence type="ECO:0000313" key="1">
    <source>
        <dbReference type="EMBL" id="GAH09060.1"/>
    </source>
</evidence>
<protein>
    <recommendedName>
        <fullName evidence="2">Radical SAM core domain-containing protein</fullName>
    </recommendedName>
</protein>
<dbReference type="AlphaFoldDB" id="X1DLB5"/>
<accession>X1DLB5</accession>
<reference evidence="1" key="1">
    <citation type="journal article" date="2014" name="Front. Microbiol.">
        <title>High frequency of phylogenetically diverse reductive dehalogenase-homologous genes in deep subseafloor sedimentary metagenomes.</title>
        <authorList>
            <person name="Kawai M."/>
            <person name="Futagami T."/>
            <person name="Toyoda A."/>
            <person name="Takaki Y."/>
            <person name="Nishi S."/>
            <person name="Hori S."/>
            <person name="Arai W."/>
            <person name="Tsubouchi T."/>
            <person name="Morono Y."/>
            <person name="Uchiyama I."/>
            <person name="Ito T."/>
            <person name="Fujiyama A."/>
            <person name="Inagaki F."/>
            <person name="Takami H."/>
        </authorList>
    </citation>
    <scope>NUCLEOTIDE SEQUENCE</scope>
    <source>
        <strain evidence="1">Expedition CK06-06</strain>
    </source>
</reference>